<comment type="caution">
    <text evidence="2">The sequence shown here is derived from an EMBL/GenBank/DDBJ whole genome shotgun (WGS) entry which is preliminary data.</text>
</comment>
<evidence type="ECO:0008006" key="4">
    <source>
        <dbReference type="Google" id="ProtNLM"/>
    </source>
</evidence>
<sequence>MLECAISNRRCVLVWKSKRRLLVSLLCIMLILEPTKAYAETDTNCKDQRLILTLLSPKIEEQLTLFYKDRLNEKPTFAPFLGGYDLKLEYHESHIIAHVTVEPYVGPHLSVGQDLITFHIDNSGEVKVTAYQHLKNYELPPHWRKVVIPTATFRQM</sequence>
<dbReference type="Proteomes" id="UP000247459">
    <property type="component" value="Unassembled WGS sequence"/>
</dbReference>
<protein>
    <recommendedName>
        <fullName evidence="4">DUF3888 domain-containing protein</fullName>
    </recommendedName>
</protein>
<accession>A0A2W0CBH3</accession>
<keyword evidence="1" id="KW-0732">Signal</keyword>
<dbReference type="OrthoDB" id="1906683at2"/>
<reference evidence="2 3" key="1">
    <citation type="submission" date="2018-01" db="EMBL/GenBank/DDBJ databases">
        <title>Genome sequence of the PGP bacterium Paenibacillus illinoisensis E3.</title>
        <authorList>
            <person name="Rolli E."/>
            <person name="Marasco R."/>
            <person name="Bessem C."/>
            <person name="Michoud G."/>
            <person name="Gaiarsa S."/>
            <person name="Borin S."/>
            <person name="Daffonchio D."/>
        </authorList>
    </citation>
    <scope>NUCLEOTIDE SEQUENCE [LARGE SCALE GENOMIC DNA]</scope>
    <source>
        <strain evidence="2 3">E3</strain>
    </source>
</reference>
<dbReference type="Pfam" id="PF13027">
    <property type="entry name" value="DUF3888"/>
    <property type="match status" value="1"/>
</dbReference>
<gene>
    <name evidence="2" type="ORF">PIL02S_06722</name>
</gene>
<organism evidence="2 3">
    <name type="scientific">Paenibacillus illinoisensis</name>
    <dbReference type="NCBI Taxonomy" id="59845"/>
    <lineage>
        <taxon>Bacteria</taxon>
        <taxon>Bacillati</taxon>
        <taxon>Bacillota</taxon>
        <taxon>Bacilli</taxon>
        <taxon>Bacillales</taxon>
        <taxon>Paenibacillaceae</taxon>
        <taxon>Paenibacillus</taxon>
    </lineage>
</organism>
<evidence type="ECO:0000256" key="1">
    <source>
        <dbReference type="SAM" id="SignalP"/>
    </source>
</evidence>
<evidence type="ECO:0000313" key="3">
    <source>
        <dbReference type="Proteomes" id="UP000247459"/>
    </source>
</evidence>
<name>A0A2W0CBH3_9BACL</name>
<proteinExistence type="predicted"/>
<dbReference type="InterPro" id="IPR024984">
    <property type="entry name" value="DUF3888"/>
</dbReference>
<dbReference type="AlphaFoldDB" id="A0A2W0CBH3"/>
<feature type="signal peptide" evidence="1">
    <location>
        <begin position="1"/>
        <end position="39"/>
    </location>
</feature>
<feature type="chain" id="PRO_5015995628" description="DUF3888 domain-containing protein" evidence="1">
    <location>
        <begin position="40"/>
        <end position="156"/>
    </location>
</feature>
<dbReference type="EMBL" id="PRLG01000039">
    <property type="protein sequence ID" value="PYY25128.1"/>
    <property type="molecule type" value="Genomic_DNA"/>
</dbReference>
<evidence type="ECO:0000313" key="2">
    <source>
        <dbReference type="EMBL" id="PYY25128.1"/>
    </source>
</evidence>